<organism evidence="2 3">
    <name type="scientific">Sorangium cellulosum (strain So ce56)</name>
    <name type="common">Polyangium cellulosum (strain So ce56)</name>
    <dbReference type="NCBI Taxonomy" id="448385"/>
    <lineage>
        <taxon>Bacteria</taxon>
        <taxon>Pseudomonadati</taxon>
        <taxon>Myxococcota</taxon>
        <taxon>Polyangia</taxon>
        <taxon>Polyangiales</taxon>
        <taxon>Polyangiaceae</taxon>
        <taxon>Sorangium</taxon>
    </lineage>
</organism>
<dbReference type="EMBL" id="AM746676">
    <property type="protein sequence ID" value="CAN96327.1"/>
    <property type="molecule type" value="Genomic_DNA"/>
</dbReference>
<sequence>MAKAATRGLNRWTKPGGLGSSARSNPVPREPAPATQASPRSPVDVEGAQGGAAPAVPIVRAGSPPPLPGPGAPGASSPRAVLLAQLTEMVRAALAVDDLEAARVANEALGKLLATPEQTSGDASDVVRLSTERARRG</sequence>
<evidence type="ECO:0000256" key="1">
    <source>
        <dbReference type="SAM" id="MobiDB-lite"/>
    </source>
</evidence>
<name>A9GGH4_SORC5</name>
<gene>
    <name evidence="2" type="ordered locus">sce6160</name>
</gene>
<accession>A9GGH4</accession>
<keyword evidence="3" id="KW-1185">Reference proteome</keyword>
<protein>
    <submittedName>
        <fullName evidence="2">Uncharacterized protein</fullName>
    </submittedName>
</protein>
<dbReference type="KEGG" id="scl:sce6160"/>
<feature type="region of interest" description="Disordered" evidence="1">
    <location>
        <begin position="1"/>
        <end position="77"/>
    </location>
</feature>
<dbReference type="HOGENOM" id="CLU_1863860_0_0_7"/>
<feature type="region of interest" description="Disordered" evidence="1">
    <location>
        <begin position="115"/>
        <end position="137"/>
    </location>
</feature>
<dbReference type="AlphaFoldDB" id="A9GGH4"/>
<evidence type="ECO:0000313" key="2">
    <source>
        <dbReference type="EMBL" id="CAN96327.1"/>
    </source>
</evidence>
<proteinExistence type="predicted"/>
<reference evidence="2 3" key="1">
    <citation type="journal article" date="2007" name="Nat. Biotechnol.">
        <title>Complete genome sequence of the myxobacterium Sorangium cellulosum.</title>
        <authorList>
            <person name="Schneiker S."/>
            <person name="Perlova O."/>
            <person name="Kaiser O."/>
            <person name="Gerth K."/>
            <person name="Alici A."/>
            <person name="Altmeyer M.O."/>
            <person name="Bartels D."/>
            <person name="Bekel T."/>
            <person name="Beyer S."/>
            <person name="Bode E."/>
            <person name="Bode H.B."/>
            <person name="Bolten C.J."/>
            <person name="Choudhuri J.V."/>
            <person name="Doss S."/>
            <person name="Elnakady Y.A."/>
            <person name="Frank B."/>
            <person name="Gaigalat L."/>
            <person name="Goesmann A."/>
            <person name="Groeger C."/>
            <person name="Gross F."/>
            <person name="Jelsbak L."/>
            <person name="Jelsbak L."/>
            <person name="Kalinowski J."/>
            <person name="Kegler C."/>
            <person name="Knauber T."/>
            <person name="Konietzny S."/>
            <person name="Kopp M."/>
            <person name="Krause L."/>
            <person name="Krug D."/>
            <person name="Linke B."/>
            <person name="Mahmud T."/>
            <person name="Martinez-Arias R."/>
            <person name="McHardy A.C."/>
            <person name="Merai M."/>
            <person name="Meyer F."/>
            <person name="Mormann S."/>
            <person name="Munoz-Dorado J."/>
            <person name="Perez J."/>
            <person name="Pradella S."/>
            <person name="Rachid S."/>
            <person name="Raddatz G."/>
            <person name="Rosenau F."/>
            <person name="Rueckert C."/>
            <person name="Sasse F."/>
            <person name="Scharfe M."/>
            <person name="Schuster S.C."/>
            <person name="Suen G."/>
            <person name="Treuner-Lange A."/>
            <person name="Velicer G.J."/>
            <person name="Vorholter F.-J."/>
            <person name="Weissman K.J."/>
            <person name="Welch R.D."/>
            <person name="Wenzel S.C."/>
            <person name="Whitworth D.E."/>
            <person name="Wilhelm S."/>
            <person name="Wittmann C."/>
            <person name="Bloecker H."/>
            <person name="Puehler A."/>
            <person name="Mueller R."/>
        </authorList>
    </citation>
    <scope>NUCLEOTIDE SEQUENCE [LARGE SCALE GENOMIC DNA]</scope>
    <source>
        <strain evidence="3">So ce56</strain>
    </source>
</reference>
<evidence type="ECO:0000313" key="3">
    <source>
        <dbReference type="Proteomes" id="UP000002139"/>
    </source>
</evidence>
<dbReference type="Proteomes" id="UP000002139">
    <property type="component" value="Chromosome"/>
</dbReference>